<dbReference type="InterPro" id="IPR027417">
    <property type="entry name" value="P-loop_NTPase"/>
</dbReference>
<comment type="function">
    <text evidence="2 10 12">Catalyzes the transfer of a dimethylallyl group onto the adenine at position 37 in tRNAs that read codons beginning with uridine, leading to the formation of N6-(dimethylallyl)adenosine (i(6)A).</text>
</comment>
<name>A0A0F3N839_ANAPH</name>
<keyword evidence="5 10" id="KW-0819">tRNA processing</keyword>
<evidence type="ECO:0000313" key="14">
    <source>
        <dbReference type="EMBL" id="KJV63877.1"/>
    </source>
</evidence>
<organism evidence="14 15">
    <name type="scientific">Anaplasma phagocytophilum str. ApMUC09</name>
    <dbReference type="NCBI Taxonomy" id="1359152"/>
    <lineage>
        <taxon>Bacteria</taxon>
        <taxon>Pseudomonadati</taxon>
        <taxon>Pseudomonadota</taxon>
        <taxon>Alphaproteobacteria</taxon>
        <taxon>Rickettsiales</taxon>
        <taxon>Anaplasmataceae</taxon>
        <taxon>Anaplasma</taxon>
        <taxon>phagocytophilum group</taxon>
    </lineage>
</organism>
<dbReference type="Gene3D" id="1.10.20.140">
    <property type="match status" value="1"/>
</dbReference>
<proteinExistence type="inferred from homology"/>
<dbReference type="Gene3D" id="3.40.50.300">
    <property type="entry name" value="P-loop containing nucleotide triphosphate hydrolases"/>
    <property type="match status" value="1"/>
</dbReference>
<comment type="caution">
    <text evidence="14">The sequence shown here is derived from an EMBL/GenBank/DDBJ whole genome shotgun (WGS) entry which is preliminary data.</text>
</comment>
<feature type="site" description="Interaction with substrate tRNA" evidence="10">
    <location>
        <position position="98"/>
    </location>
</feature>
<dbReference type="Pfam" id="PF01715">
    <property type="entry name" value="IPPT"/>
    <property type="match status" value="1"/>
</dbReference>
<evidence type="ECO:0000313" key="15">
    <source>
        <dbReference type="Proteomes" id="UP000033441"/>
    </source>
</evidence>
<keyword evidence="7 10" id="KW-0067">ATP-binding</keyword>
<evidence type="ECO:0000256" key="2">
    <source>
        <dbReference type="ARBA" id="ARBA00003213"/>
    </source>
</evidence>
<evidence type="ECO:0000256" key="7">
    <source>
        <dbReference type="ARBA" id="ARBA00022840"/>
    </source>
</evidence>
<evidence type="ECO:0000256" key="4">
    <source>
        <dbReference type="ARBA" id="ARBA00022679"/>
    </source>
</evidence>
<dbReference type="InterPro" id="IPR039657">
    <property type="entry name" value="Dimethylallyltransferase"/>
</dbReference>
<dbReference type="HAMAP" id="MF_00185">
    <property type="entry name" value="IPP_trans"/>
    <property type="match status" value="1"/>
</dbReference>
<gene>
    <name evidence="10 14" type="primary">miaA</name>
    <name evidence="14" type="ORF">APHMUC_0071</name>
</gene>
<evidence type="ECO:0000256" key="3">
    <source>
        <dbReference type="ARBA" id="ARBA00005842"/>
    </source>
</evidence>
<dbReference type="AlphaFoldDB" id="A0A0F3N839"/>
<dbReference type="PANTHER" id="PTHR11088:SF60">
    <property type="entry name" value="TRNA DIMETHYLALLYLTRANSFERASE"/>
    <property type="match status" value="1"/>
</dbReference>
<dbReference type="GO" id="GO:0052381">
    <property type="term" value="F:tRNA dimethylallyltransferase activity"/>
    <property type="evidence" value="ECO:0007669"/>
    <property type="project" value="UniProtKB-UniRule"/>
</dbReference>
<evidence type="ECO:0000256" key="5">
    <source>
        <dbReference type="ARBA" id="ARBA00022694"/>
    </source>
</evidence>
<dbReference type="Proteomes" id="UP000033441">
    <property type="component" value="Unassembled WGS sequence"/>
</dbReference>
<comment type="similarity">
    <text evidence="3 10 13">Belongs to the IPP transferase family.</text>
</comment>
<accession>A0A0F3N839</accession>
<reference evidence="14 15" key="1">
    <citation type="submission" date="2015-02" db="EMBL/GenBank/DDBJ databases">
        <title>Genome Sequencing of Rickettsiales.</title>
        <authorList>
            <person name="Daugherty S.C."/>
            <person name="Su Q."/>
            <person name="Abolude K."/>
            <person name="Beier-Sexton M."/>
            <person name="Carlyon J.A."/>
            <person name="Carter R."/>
            <person name="Day N.P."/>
            <person name="Dumler S.J."/>
            <person name="Dyachenko V."/>
            <person name="Godinez A."/>
            <person name="Kurtti T.J."/>
            <person name="Lichay M."/>
            <person name="Mullins K.E."/>
            <person name="Ott S."/>
            <person name="Pappas-Brown V."/>
            <person name="Paris D.H."/>
            <person name="Patel P."/>
            <person name="Richards A.L."/>
            <person name="Sadzewicz L."/>
            <person name="Sears K."/>
            <person name="Seidman D."/>
            <person name="Sengamalay N."/>
            <person name="Stenos J."/>
            <person name="Tallon L.J."/>
            <person name="Vincent G."/>
            <person name="Fraser C.M."/>
            <person name="Munderloh U."/>
            <person name="Dunning-Hotopp J.C."/>
        </authorList>
    </citation>
    <scope>NUCLEOTIDE SEQUENCE [LARGE SCALE GENOMIC DNA]</scope>
    <source>
        <strain evidence="14 15">ApMUC09</strain>
    </source>
</reference>
<protein>
    <recommendedName>
        <fullName evidence="10">tRNA dimethylallyltransferase</fullName>
        <ecNumber evidence="10">2.5.1.75</ecNumber>
    </recommendedName>
    <alternativeName>
        <fullName evidence="10">Dimethylallyl diphosphate:tRNA dimethylallyltransferase</fullName>
        <shortName evidence="10">DMAPP:tRNA dimethylallyltransferase</shortName>
        <shortName evidence="10">DMATase</shortName>
    </alternativeName>
    <alternativeName>
        <fullName evidence="10">Isopentenyl-diphosphate:tRNA isopentenyltransferase</fullName>
        <shortName evidence="10">IPP transferase</shortName>
        <shortName evidence="10">IPPT</shortName>
        <shortName evidence="10">IPTase</shortName>
    </alternativeName>
</protein>
<keyword evidence="8 10" id="KW-0460">Magnesium</keyword>
<dbReference type="PATRIC" id="fig|1359152.3.peg.73"/>
<evidence type="ECO:0000256" key="8">
    <source>
        <dbReference type="ARBA" id="ARBA00022842"/>
    </source>
</evidence>
<evidence type="ECO:0000256" key="1">
    <source>
        <dbReference type="ARBA" id="ARBA00001946"/>
    </source>
</evidence>
<evidence type="ECO:0000256" key="6">
    <source>
        <dbReference type="ARBA" id="ARBA00022741"/>
    </source>
</evidence>
<sequence length="320" mass="36447">MEKEIVVVTGPTASGKSAACDIIADDLNCRVINCDSKQIYRGVPILTDQPVPVRDIHKLYGYVEPTQNYSAGLWLQDVKREVQQAWNDNVLPVITGGSGMYINSLVNGISDIPAIDPEVRKTARNLLESLGNAAFYEALVARDSNAARLHHNNTHQILRAFEVLEQTGTSIFTWWERSPRIKPFENCKVLVLLPPRNKLYDKINRRFLAMMQTNAISEVKYLMSLNLPMHAPVMKAHGAPEIVQYLQGKIEFMEAVEIAQKNTRHYAKRQCTWFRTQLPCDTRFFSSQNEIIDHVLAQYASKYPRTHTQPHNSHTTRDNT</sequence>
<feature type="site" description="Interaction with substrate tRNA" evidence="10">
    <location>
        <position position="120"/>
    </location>
</feature>
<dbReference type="EMBL" id="LANV01000001">
    <property type="protein sequence ID" value="KJV63877.1"/>
    <property type="molecule type" value="Genomic_DNA"/>
</dbReference>
<feature type="binding site" evidence="10">
    <location>
        <begin position="10"/>
        <end position="17"/>
    </location>
    <ligand>
        <name>ATP</name>
        <dbReference type="ChEBI" id="CHEBI:30616"/>
    </ligand>
</feature>
<comment type="subunit">
    <text evidence="10">Monomer.</text>
</comment>
<dbReference type="GO" id="GO:0005524">
    <property type="term" value="F:ATP binding"/>
    <property type="evidence" value="ECO:0007669"/>
    <property type="project" value="UniProtKB-UniRule"/>
</dbReference>
<feature type="region of interest" description="Interaction with substrate tRNA" evidence="10">
    <location>
        <begin position="35"/>
        <end position="38"/>
    </location>
</feature>
<dbReference type="GO" id="GO:0006400">
    <property type="term" value="P:tRNA modification"/>
    <property type="evidence" value="ECO:0007669"/>
    <property type="project" value="TreeGrafter"/>
</dbReference>
<comment type="cofactor">
    <cofactor evidence="1 10">
        <name>Mg(2+)</name>
        <dbReference type="ChEBI" id="CHEBI:18420"/>
    </cofactor>
</comment>
<evidence type="ECO:0000256" key="13">
    <source>
        <dbReference type="RuleBase" id="RU003785"/>
    </source>
</evidence>
<evidence type="ECO:0000256" key="11">
    <source>
        <dbReference type="RuleBase" id="RU003783"/>
    </source>
</evidence>
<dbReference type="SUPFAM" id="SSF52540">
    <property type="entry name" value="P-loop containing nucleoside triphosphate hydrolases"/>
    <property type="match status" value="1"/>
</dbReference>
<keyword evidence="4 10" id="KW-0808">Transferase</keyword>
<comment type="caution">
    <text evidence="10">Lacks conserved residue(s) required for the propagation of feature annotation.</text>
</comment>
<feature type="binding site" evidence="10">
    <location>
        <begin position="12"/>
        <end position="17"/>
    </location>
    <ligand>
        <name>substrate</name>
    </ligand>
</feature>
<evidence type="ECO:0000256" key="9">
    <source>
        <dbReference type="ARBA" id="ARBA00049563"/>
    </source>
</evidence>
<dbReference type="EC" id="2.5.1.75" evidence="10"/>
<evidence type="ECO:0000256" key="12">
    <source>
        <dbReference type="RuleBase" id="RU003784"/>
    </source>
</evidence>
<dbReference type="NCBIfam" id="TIGR00174">
    <property type="entry name" value="miaA"/>
    <property type="match status" value="1"/>
</dbReference>
<evidence type="ECO:0000256" key="10">
    <source>
        <dbReference type="HAMAP-Rule" id="MF_00185"/>
    </source>
</evidence>
<comment type="catalytic activity">
    <reaction evidence="9 10 11">
        <text>adenosine(37) in tRNA + dimethylallyl diphosphate = N(6)-dimethylallyladenosine(37) in tRNA + diphosphate</text>
        <dbReference type="Rhea" id="RHEA:26482"/>
        <dbReference type="Rhea" id="RHEA-COMP:10162"/>
        <dbReference type="Rhea" id="RHEA-COMP:10375"/>
        <dbReference type="ChEBI" id="CHEBI:33019"/>
        <dbReference type="ChEBI" id="CHEBI:57623"/>
        <dbReference type="ChEBI" id="CHEBI:74411"/>
        <dbReference type="ChEBI" id="CHEBI:74415"/>
        <dbReference type="EC" id="2.5.1.75"/>
    </reaction>
</comment>
<dbReference type="PANTHER" id="PTHR11088">
    <property type="entry name" value="TRNA DIMETHYLALLYLTRANSFERASE"/>
    <property type="match status" value="1"/>
</dbReference>
<dbReference type="InterPro" id="IPR018022">
    <property type="entry name" value="IPT"/>
</dbReference>
<keyword evidence="6 10" id="KW-0547">Nucleotide-binding</keyword>